<evidence type="ECO:0000313" key="14">
    <source>
        <dbReference type="EMBL" id="CAK8680525.1"/>
    </source>
</evidence>
<evidence type="ECO:0000313" key="15">
    <source>
        <dbReference type="Proteomes" id="UP001642483"/>
    </source>
</evidence>
<feature type="chain" id="PRO_5046964003" description="GPI inositol-deacylase" evidence="12">
    <location>
        <begin position="29"/>
        <end position="916"/>
    </location>
</feature>
<evidence type="ECO:0000259" key="13">
    <source>
        <dbReference type="Pfam" id="PF07819"/>
    </source>
</evidence>
<dbReference type="PANTHER" id="PTHR15495">
    <property type="entry name" value="NEGATIVE REGULATOR OF VESICLE FORMATION-RELATED"/>
    <property type="match status" value="1"/>
</dbReference>
<comment type="caution">
    <text evidence="14">The sequence shown here is derived from an EMBL/GenBank/DDBJ whole genome shotgun (WGS) entry which is preliminary data.</text>
</comment>
<feature type="signal peptide" evidence="12">
    <location>
        <begin position="1"/>
        <end position="28"/>
    </location>
</feature>
<evidence type="ECO:0000256" key="7">
    <source>
        <dbReference type="ARBA" id="ARBA00022927"/>
    </source>
</evidence>
<keyword evidence="15" id="KW-1185">Reference proteome</keyword>
<evidence type="ECO:0000256" key="9">
    <source>
        <dbReference type="ARBA" id="ARBA00023136"/>
    </source>
</evidence>
<evidence type="ECO:0000256" key="12">
    <source>
        <dbReference type="SAM" id="SignalP"/>
    </source>
</evidence>
<dbReference type="PANTHER" id="PTHR15495:SF7">
    <property type="entry name" value="GPI INOSITOL-DEACYLASE"/>
    <property type="match status" value="1"/>
</dbReference>
<sequence length="916" mass="104161">MSPIAGRCFHATISLLLCIGIYNMLYQTEENRCEMTYMFELPQYVKVSTTTGKDDGIINHSNYSLYLYGEGSYFQSIKNLNLHGIPVLYIPGHGGSYKQARSLGSVLLRKAMKQNEGLHFNVFSIDYKEELVALYGGTLKSQVYFAHQCIKHILSLYEHSQNKPTSVVILGHSMGGFIAKALFALPDFDARSVNTIVSLATPHISPVINIDHFLSNFYDSVNDYWLKHKESLSPVSLISVGGGPRDVQVPTSLTRFHNNSFNHFSTVATAVPTVHVSTDHQCIVWCKQLVLVTARFLFDIVDPKTKQVTEDINQRQNAVKFRFYQNPGVGKVPTSNKAKIVKVSGQYVWKRVEDLFWSLDAIEAGTGAYFSFDIQRLTNLHAPNFVARTDSKREKWILACTSSENEKCTEATDLSRSTVSTPKYRLIHLDLNELLDQGFTNILIPTSRAKAPKILDVNVLSNLEISNKLIVPHVFSNLWTFSQGVQHFISESSEKARFYYKVELEGFQAIYQAFRLEIVSDNEHIMKTEITWDDGHFSYEENSFITMLHQAPTTSDGKVFLHIYLSTDDSVLLKIKPEFFHVLGQIIRYFGAQLPVFVIANVMLTFIYQVSQMYKHESCHSLADASETSCKPYKIQPFVSLTKYLYGISWFHAIWSTISLPAPDSLILEERLHTWFSFAPLVLFLFAFEIFSLLIMVQNFLGKILSTLIPSKVADQVVSSNSFYLPHVALHSAALAILIQIASPFALLYMYLASFLRANLLRISVKPFVPPTESKGDGKEEDKDTDGPVKKTAKTLLQPTSQSEDRYSVNVILSQLWLWLFLCSVPSFVMLLKNFRSTMAFPEDPMLMPTMIASVVFVLQTFKPDHDGVKNSRLRFLSWFFFPLAVAMVIFSMHTLHRVPWFVVFFLFLHTLMQIF</sequence>
<feature type="transmembrane region" description="Helical" evidence="10">
    <location>
        <begin position="675"/>
        <end position="697"/>
    </location>
</feature>
<reference evidence="14 15" key="1">
    <citation type="submission" date="2024-02" db="EMBL/GenBank/DDBJ databases">
        <authorList>
            <person name="Daric V."/>
            <person name="Darras S."/>
        </authorList>
    </citation>
    <scope>NUCLEOTIDE SEQUENCE [LARGE SCALE GENOMIC DNA]</scope>
</reference>
<dbReference type="Gene3D" id="3.40.50.1820">
    <property type="entry name" value="alpha/beta hydrolase"/>
    <property type="match status" value="1"/>
</dbReference>
<feature type="domain" description="GPI inositol-deacylase PGAP1-like alpha/beta" evidence="13">
    <location>
        <begin position="82"/>
        <end position="299"/>
    </location>
</feature>
<feature type="transmembrane region" description="Helical" evidence="10">
    <location>
        <begin position="728"/>
        <end position="752"/>
    </location>
</feature>
<dbReference type="Pfam" id="PF07819">
    <property type="entry name" value="PGAP1"/>
    <property type="match status" value="1"/>
</dbReference>
<keyword evidence="8 10" id="KW-1133">Transmembrane helix</keyword>
<feature type="transmembrane region" description="Helical" evidence="10">
    <location>
        <begin position="846"/>
        <end position="862"/>
    </location>
</feature>
<keyword evidence="5 10" id="KW-0378">Hydrolase</keyword>
<keyword evidence="6 10" id="KW-0256">Endoplasmic reticulum</keyword>
<dbReference type="InterPro" id="IPR039529">
    <property type="entry name" value="PGAP1/BST1"/>
</dbReference>
<evidence type="ECO:0000256" key="5">
    <source>
        <dbReference type="ARBA" id="ARBA00022801"/>
    </source>
</evidence>
<feature type="transmembrane region" description="Helical" evidence="10">
    <location>
        <begin position="816"/>
        <end position="834"/>
    </location>
</feature>
<comment type="subcellular location">
    <subcellularLocation>
        <location evidence="1">Endoplasmic reticulum membrane</location>
        <topology evidence="1">Multi-pass membrane protein</topology>
    </subcellularLocation>
</comment>
<keyword evidence="4 10" id="KW-0812">Transmembrane</keyword>
<keyword evidence="12" id="KW-0732">Signal</keyword>
<evidence type="ECO:0000256" key="3">
    <source>
        <dbReference type="ARBA" id="ARBA00022448"/>
    </source>
</evidence>
<evidence type="ECO:0000256" key="2">
    <source>
        <dbReference type="ARBA" id="ARBA00006931"/>
    </source>
</evidence>
<dbReference type="Pfam" id="PF24660">
    <property type="entry name" value="PGAP1_3rd"/>
    <property type="match status" value="1"/>
</dbReference>
<feature type="transmembrane region" description="Helical" evidence="10">
    <location>
        <begin position="874"/>
        <end position="893"/>
    </location>
</feature>
<dbReference type="EC" id="3.1.-.-" evidence="10"/>
<keyword evidence="7 10" id="KW-0653">Protein transport</keyword>
<dbReference type="InterPro" id="IPR012908">
    <property type="entry name" value="PGAP1-ab_dom-like"/>
</dbReference>
<gene>
    <name evidence="14" type="ORF">CVLEPA_LOCUS10771</name>
</gene>
<evidence type="ECO:0000256" key="6">
    <source>
        <dbReference type="ARBA" id="ARBA00022824"/>
    </source>
</evidence>
<feature type="transmembrane region" description="Helical" evidence="10">
    <location>
        <begin position="586"/>
        <end position="608"/>
    </location>
</feature>
<feature type="compositionally biased region" description="Basic and acidic residues" evidence="11">
    <location>
        <begin position="774"/>
        <end position="789"/>
    </location>
</feature>
<evidence type="ECO:0000256" key="1">
    <source>
        <dbReference type="ARBA" id="ARBA00004477"/>
    </source>
</evidence>
<organism evidence="14 15">
    <name type="scientific">Clavelina lepadiformis</name>
    <name type="common">Light-bulb sea squirt</name>
    <name type="synonym">Ascidia lepadiformis</name>
    <dbReference type="NCBI Taxonomy" id="159417"/>
    <lineage>
        <taxon>Eukaryota</taxon>
        <taxon>Metazoa</taxon>
        <taxon>Chordata</taxon>
        <taxon>Tunicata</taxon>
        <taxon>Ascidiacea</taxon>
        <taxon>Aplousobranchia</taxon>
        <taxon>Clavelinidae</taxon>
        <taxon>Clavelina</taxon>
    </lineage>
</organism>
<dbReference type="SUPFAM" id="SSF53474">
    <property type="entry name" value="alpha/beta-Hydrolases"/>
    <property type="match status" value="1"/>
</dbReference>
<evidence type="ECO:0000256" key="8">
    <source>
        <dbReference type="ARBA" id="ARBA00022989"/>
    </source>
</evidence>
<dbReference type="Proteomes" id="UP001642483">
    <property type="component" value="Unassembled WGS sequence"/>
</dbReference>
<protein>
    <recommendedName>
        <fullName evidence="10">GPI inositol-deacylase</fullName>
        <ecNumber evidence="10">3.1.-.-</ecNumber>
    </recommendedName>
</protein>
<name>A0ABP0FLH7_CLALP</name>
<dbReference type="InterPro" id="IPR029058">
    <property type="entry name" value="AB_hydrolase_fold"/>
</dbReference>
<comment type="similarity">
    <text evidence="2 10">Belongs to the GPI inositol-deacylase family.</text>
</comment>
<dbReference type="EMBL" id="CAWYQH010000068">
    <property type="protein sequence ID" value="CAK8680525.1"/>
    <property type="molecule type" value="Genomic_DNA"/>
</dbReference>
<keyword evidence="9 10" id="KW-0472">Membrane</keyword>
<feature type="region of interest" description="Disordered" evidence="11">
    <location>
        <begin position="771"/>
        <end position="793"/>
    </location>
</feature>
<evidence type="ECO:0000256" key="4">
    <source>
        <dbReference type="ARBA" id="ARBA00022692"/>
    </source>
</evidence>
<evidence type="ECO:0000256" key="10">
    <source>
        <dbReference type="RuleBase" id="RU365011"/>
    </source>
</evidence>
<proteinExistence type="inferred from homology"/>
<comment type="function">
    <text evidence="10">Involved in inositol deacylation of GPI-anchored proteins which plays important roles in the quality control and ER-associated degradation of GPI-anchored proteins.</text>
</comment>
<accession>A0ABP0FLH7</accession>
<evidence type="ECO:0000256" key="11">
    <source>
        <dbReference type="SAM" id="MobiDB-lite"/>
    </source>
</evidence>
<keyword evidence="3 10" id="KW-0813">Transport</keyword>